<proteinExistence type="predicted"/>
<reference evidence="1" key="1">
    <citation type="submission" date="2019-07" db="EMBL/GenBank/DDBJ databases">
        <authorList>
            <person name="Dittberner H."/>
        </authorList>
    </citation>
    <scope>NUCLEOTIDE SEQUENCE [LARGE SCALE GENOMIC DNA]</scope>
</reference>
<dbReference type="Proteomes" id="UP000489600">
    <property type="component" value="Unassembled WGS sequence"/>
</dbReference>
<name>A0A565BU88_9BRAS</name>
<comment type="caution">
    <text evidence="1">The sequence shown here is derived from an EMBL/GenBank/DDBJ whole genome shotgun (WGS) entry which is preliminary data.</text>
</comment>
<keyword evidence="2" id="KW-1185">Reference proteome</keyword>
<evidence type="ECO:0000313" key="1">
    <source>
        <dbReference type="EMBL" id="VVB04928.1"/>
    </source>
</evidence>
<evidence type="ECO:0000313" key="2">
    <source>
        <dbReference type="Proteomes" id="UP000489600"/>
    </source>
</evidence>
<dbReference type="EMBL" id="CABITT030000005">
    <property type="protein sequence ID" value="VVB04928.1"/>
    <property type="molecule type" value="Genomic_DNA"/>
</dbReference>
<sequence>MSLSCGIRATSCKGCVALCLKLRIHHFWFLSYDVEFRGRNSNSKVNKKMLESIEAVIKRMIDEKLGVLQLNRVATKPVSRQPIEQVIIAKSYKIMKSLTVAPQQKSILRRNCWSF</sequence>
<gene>
    <name evidence="1" type="ORF">ANE_LOCUS15372</name>
</gene>
<accession>A0A565BU88</accession>
<dbReference type="AlphaFoldDB" id="A0A565BU88"/>
<organism evidence="1 2">
    <name type="scientific">Arabis nemorensis</name>
    <dbReference type="NCBI Taxonomy" id="586526"/>
    <lineage>
        <taxon>Eukaryota</taxon>
        <taxon>Viridiplantae</taxon>
        <taxon>Streptophyta</taxon>
        <taxon>Embryophyta</taxon>
        <taxon>Tracheophyta</taxon>
        <taxon>Spermatophyta</taxon>
        <taxon>Magnoliopsida</taxon>
        <taxon>eudicotyledons</taxon>
        <taxon>Gunneridae</taxon>
        <taxon>Pentapetalae</taxon>
        <taxon>rosids</taxon>
        <taxon>malvids</taxon>
        <taxon>Brassicales</taxon>
        <taxon>Brassicaceae</taxon>
        <taxon>Arabideae</taxon>
        <taxon>Arabis</taxon>
    </lineage>
</organism>
<protein>
    <submittedName>
        <fullName evidence="1">Uncharacterized protein</fullName>
    </submittedName>
</protein>